<evidence type="ECO:0000313" key="2">
    <source>
        <dbReference type="EMBL" id="WWM70691.1"/>
    </source>
</evidence>
<organism evidence="2 3">
    <name type="scientific">Sphingomonas kaistensis</name>
    <dbReference type="NCBI Taxonomy" id="298708"/>
    <lineage>
        <taxon>Bacteria</taxon>
        <taxon>Pseudomonadati</taxon>
        <taxon>Pseudomonadota</taxon>
        <taxon>Alphaproteobacteria</taxon>
        <taxon>Sphingomonadales</taxon>
        <taxon>Sphingomonadaceae</taxon>
        <taxon>Sphingomonas</taxon>
    </lineage>
</organism>
<dbReference type="RefSeq" id="WP_338503671.1">
    <property type="nucleotide sequence ID" value="NZ_CP145607.1"/>
</dbReference>
<sequence>MNFSSLLSDTQIVAIRNADLDGDQRHPAWPILFGTDKRPMHHLVDQMARVIATEPQPRASVQTMIDRAVAISDYTDAAAALAELRALGGLMEAGMAVRPIVAGKGRGATADFEVDAGDGPVIVEVHAKHEDGDQTARRRAIAAGETPAGVERRSTRFGDRVITSTTSVSHPGGSPDPAKPHDSVQANVISKLCAVKSSEHQQQRDLPFVLWLDLCHFGAMTHTLLEQAHPLISGHMGLTSGAIWYAFYGWKGAPILEEGSPRKVLMGHDGRFRQRGERKSRVTAVIVATDGGSFLLENPWCERRLPVQFRRRCERLPWFNLNASVADWTPKESEALVKLQEARIAKLATARLE</sequence>
<accession>A0ABZ2G0R9</accession>
<evidence type="ECO:0000313" key="3">
    <source>
        <dbReference type="Proteomes" id="UP001382935"/>
    </source>
</evidence>
<feature type="region of interest" description="Disordered" evidence="1">
    <location>
        <begin position="141"/>
        <end position="182"/>
    </location>
</feature>
<proteinExistence type="predicted"/>
<dbReference type="EMBL" id="CP145607">
    <property type="protein sequence ID" value="WWM70691.1"/>
    <property type="molecule type" value="Genomic_DNA"/>
</dbReference>
<reference evidence="2 3" key="1">
    <citation type="submission" date="2024-02" db="EMBL/GenBank/DDBJ databases">
        <title>Full genome sequence of Sphingomonas kaistensis.</title>
        <authorList>
            <person name="Poletto B.L."/>
            <person name="Silva G."/>
            <person name="Galante D."/>
            <person name="Campos K.R."/>
            <person name="Santos M.B.N."/>
            <person name="Sacchi C.T."/>
        </authorList>
    </citation>
    <scope>NUCLEOTIDE SEQUENCE [LARGE SCALE GENOMIC DNA]</scope>
    <source>
        <strain evidence="2 3">MA4R</strain>
    </source>
</reference>
<dbReference type="Proteomes" id="UP001382935">
    <property type="component" value="Chromosome"/>
</dbReference>
<name>A0ABZ2G0R9_9SPHN</name>
<gene>
    <name evidence="2" type="ORF">V6R86_08400</name>
</gene>
<evidence type="ECO:0000256" key="1">
    <source>
        <dbReference type="SAM" id="MobiDB-lite"/>
    </source>
</evidence>
<protein>
    <submittedName>
        <fullName evidence="2">Uncharacterized protein</fullName>
    </submittedName>
</protein>
<feature type="compositionally biased region" description="Basic and acidic residues" evidence="1">
    <location>
        <begin position="150"/>
        <end position="159"/>
    </location>
</feature>
<keyword evidence="3" id="KW-1185">Reference proteome</keyword>